<reference evidence="2 3" key="1">
    <citation type="journal article" date="2018" name="Front. Plant Sci.">
        <title>Red Clover (Trifolium pratense) and Zigzag Clover (T. medium) - A Picture of Genomic Similarities and Differences.</title>
        <authorList>
            <person name="Dluhosova J."/>
            <person name="Istvanek J."/>
            <person name="Nedelnik J."/>
            <person name="Repkova J."/>
        </authorList>
    </citation>
    <scope>NUCLEOTIDE SEQUENCE [LARGE SCALE GENOMIC DNA]</scope>
    <source>
        <strain evidence="3">cv. 10/8</strain>
        <tissue evidence="2">Leaf</tissue>
    </source>
</reference>
<feature type="compositionally biased region" description="Polar residues" evidence="1">
    <location>
        <begin position="1"/>
        <end position="17"/>
    </location>
</feature>
<feature type="region of interest" description="Disordered" evidence="1">
    <location>
        <begin position="1"/>
        <end position="21"/>
    </location>
</feature>
<dbReference type="EMBL" id="LXQA010211871">
    <property type="protein sequence ID" value="MCI34238.1"/>
    <property type="molecule type" value="Genomic_DNA"/>
</dbReference>
<accession>A0A392RC76</accession>
<proteinExistence type="predicted"/>
<protein>
    <submittedName>
        <fullName evidence="2">Uncharacterized protein</fullName>
    </submittedName>
</protein>
<dbReference type="AlphaFoldDB" id="A0A392RC76"/>
<dbReference type="Proteomes" id="UP000265520">
    <property type="component" value="Unassembled WGS sequence"/>
</dbReference>
<evidence type="ECO:0000313" key="3">
    <source>
        <dbReference type="Proteomes" id="UP000265520"/>
    </source>
</evidence>
<feature type="non-terminal residue" evidence="2">
    <location>
        <position position="51"/>
    </location>
</feature>
<keyword evidence="3" id="KW-1185">Reference proteome</keyword>
<evidence type="ECO:0000256" key="1">
    <source>
        <dbReference type="SAM" id="MobiDB-lite"/>
    </source>
</evidence>
<comment type="caution">
    <text evidence="2">The sequence shown here is derived from an EMBL/GenBank/DDBJ whole genome shotgun (WGS) entry which is preliminary data.</text>
</comment>
<name>A0A392RC76_9FABA</name>
<evidence type="ECO:0000313" key="2">
    <source>
        <dbReference type="EMBL" id="MCI34238.1"/>
    </source>
</evidence>
<organism evidence="2 3">
    <name type="scientific">Trifolium medium</name>
    <dbReference type="NCBI Taxonomy" id="97028"/>
    <lineage>
        <taxon>Eukaryota</taxon>
        <taxon>Viridiplantae</taxon>
        <taxon>Streptophyta</taxon>
        <taxon>Embryophyta</taxon>
        <taxon>Tracheophyta</taxon>
        <taxon>Spermatophyta</taxon>
        <taxon>Magnoliopsida</taxon>
        <taxon>eudicotyledons</taxon>
        <taxon>Gunneridae</taxon>
        <taxon>Pentapetalae</taxon>
        <taxon>rosids</taxon>
        <taxon>fabids</taxon>
        <taxon>Fabales</taxon>
        <taxon>Fabaceae</taxon>
        <taxon>Papilionoideae</taxon>
        <taxon>50 kb inversion clade</taxon>
        <taxon>NPAAA clade</taxon>
        <taxon>Hologalegina</taxon>
        <taxon>IRL clade</taxon>
        <taxon>Trifolieae</taxon>
        <taxon>Trifolium</taxon>
    </lineage>
</organism>
<sequence length="51" mass="5692">MQSAAAKSSNSRKTNGQRYVIGDQDQGNFSVDLWKRAFKDSCERLCPLRAG</sequence>